<proteinExistence type="predicted"/>
<sequence length="95" mass="10704">MVKEMETKLEDDMTVESKLLWSPRNPEQKFIKQVNALEGDIISAADKRSNYFNTGSCILGVRQLTATLELQHPSTPIEASQWYGEACEVKMPPCS</sequence>
<organism evidence="1 2">
    <name type="scientific">Sphaerodactylus townsendi</name>
    <dbReference type="NCBI Taxonomy" id="933632"/>
    <lineage>
        <taxon>Eukaryota</taxon>
        <taxon>Metazoa</taxon>
        <taxon>Chordata</taxon>
        <taxon>Craniata</taxon>
        <taxon>Vertebrata</taxon>
        <taxon>Euteleostomi</taxon>
        <taxon>Lepidosauria</taxon>
        <taxon>Squamata</taxon>
        <taxon>Bifurcata</taxon>
        <taxon>Gekkota</taxon>
        <taxon>Sphaerodactylidae</taxon>
        <taxon>Sphaerodactylus</taxon>
    </lineage>
</organism>
<evidence type="ECO:0000313" key="1">
    <source>
        <dbReference type="EMBL" id="KAH8007357.1"/>
    </source>
</evidence>
<name>A0ACB8FPR0_9SAUR</name>
<dbReference type="EMBL" id="CM037619">
    <property type="protein sequence ID" value="KAH8007357.1"/>
    <property type="molecule type" value="Genomic_DNA"/>
</dbReference>
<accession>A0ACB8FPR0</accession>
<gene>
    <name evidence="1" type="ORF">K3G42_020803</name>
</gene>
<comment type="caution">
    <text evidence="1">The sequence shown here is derived from an EMBL/GenBank/DDBJ whole genome shotgun (WGS) entry which is preliminary data.</text>
</comment>
<protein>
    <submittedName>
        <fullName evidence="1">Uncharacterized protein</fullName>
    </submittedName>
</protein>
<dbReference type="Proteomes" id="UP000827872">
    <property type="component" value="Linkage Group LG06"/>
</dbReference>
<keyword evidence="2" id="KW-1185">Reference proteome</keyword>
<evidence type="ECO:0000313" key="2">
    <source>
        <dbReference type="Proteomes" id="UP000827872"/>
    </source>
</evidence>
<reference evidence="1" key="1">
    <citation type="submission" date="2021-08" db="EMBL/GenBank/DDBJ databases">
        <title>The first chromosome-level gecko genome reveals the dynamic sex chromosomes of Neotropical dwarf geckos (Sphaerodactylidae: Sphaerodactylus).</title>
        <authorList>
            <person name="Pinto B.J."/>
            <person name="Keating S.E."/>
            <person name="Gamble T."/>
        </authorList>
    </citation>
    <scope>NUCLEOTIDE SEQUENCE</scope>
    <source>
        <strain evidence="1">TG3544</strain>
    </source>
</reference>